<name>A0A5M6D383_9BACT</name>
<dbReference type="Proteomes" id="UP000324479">
    <property type="component" value="Unassembled WGS sequence"/>
</dbReference>
<dbReference type="PANTHER" id="PTHR43737">
    <property type="entry name" value="BLL7424 PROTEIN"/>
    <property type="match status" value="1"/>
</dbReference>
<organism evidence="1 2">
    <name type="scientific">Roseiconus nitratireducens</name>
    <dbReference type="NCBI Taxonomy" id="2605748"/>
    <lineage>
        <taxon>Bacteria</taxon>
        <taxon>Pseudomonadati</taxon>
        <taxon>Planctomycetota</taxon>
        <taxon>Planctomycetia</taxon>
        <taxon>Pirellulales</taxon>
        <taxon>Pirellulaceae</taxon>
        <taxon>Roseiconus</taxon>
    </lineage>
</organism>
<keyword evidence="2" id="KW-1185">Reference proteome</keyword>
<proteinExistence type="predicted"/>
<dbReference type="InterPro" id="IPR010869">
    <property type="entry name" value="DUF1501"/>
</dbReference>
<evidence type="ECO:0000313" key="1">
    <source>
        <dbReference type="EMBL" id="KAA5541060.1"/>
    </source>
</evidence>
<accession>A0A5M6D383</accession>
<sequence length="500" mass="52566">MTRNRSDSVFSSRRAMLQAAGGCAMMTNTSLMATLLNLQATKALMAADTDTSGYKAIVCLFLFGGNDSYNMLVPNDGDAGSGEYGDYHTIRGGYDDGVNNPGGLALPQDSLVPIAGPNGRSFGLHPGLAAQADAAPGADPTTTGVASLYQSGNLALVANIGSLLERTTRPTYQARTNLPLGLFSHSDLQRHWQTGFPQSRSQVTGWGGRMADLLLATNQNPTVSMNISVNGMNLFQTGGSVVPYAIGSGGATVVNGYSPGLTTGNRANRIFTRALDNILDQTYTDLLAKSLADSTRNATDAALAFNTAVDTVTLNTPFADENPSNQLEMVARVIGAQSQLQQQRQIFFVSNGGWDMHGNLISGQETKLPTISRALKSFYDATVELGVQNDVVLFTASDFARTLSTNGQGSDHAWGGNQIILGGGVDGGKIYGEFPDALTANHPLNLGRGRLIPTTAVDELAAELALWFGVSNGQDLETVLPNIRRFYGSGGSGTPLGILG</sequence>
<evidence type="ECO:0000313" key="2">
    <source>
        <dbReference type="Proteomes" id="UP000324479"/>
    </source>
</evidence>
<dbReference type="RefSeq" id="WP_150078104.1">
    <property type="nucleotide sequence ID" value="NZ_VWOX01000011.1"/>
</dbReference>
<dbReference type="AlphaFoldDB" id="A0A5M6D383"/>
<protein>
    <submittedName>
        <fullName evidence="1">DUF1501 domain-containing protein</fullName>
    </submittedName>
</protein>
<reference evidence="1 2" key="1">
    <citation type="submission" date="2019-08" db="EMBL/GenBank/DDBJ databases">
        <authorList>
            <person name="Dhanesh K."/>
            <person name="Kumar G."/>
            <person name="Sasikala C."/>
            <person name="Venkata Ramana C."/>
        </authorList>
    </citation>
    <scope>NUCLEOTIDE SEQUENCE [LARGE SCALE GENOMIC DNA]</scope>
    <source>
        <strain evidence="1 2">JC645</strain>
    </source>
</reference>
<gene>
    <name evidence="1" type="ORF">FYK55_19385</name>
</gene>
<dbReference type="PANTHER" id="PTHR43737:SF1">
    <property type="entry name" value="DUF1501 DOMAIN-CONTAINING PROTEIN"/>
    <property type="match status" value="1"/>
</dbReference>
<dbReference type="Pfam" id="PF07394">
    <property type="entry name" value="DUF1501"/>
    <property type="match status" value="1"/>
</dbReference>
<dbReference type="EMBL" id="VWOX01000011">
    <property type="protein sequence ID" value="KAA5541060.1"/>
    <property type="molecule type" value="Genomic_DNA"/>
</dbReference>
<comment type="caution">
    <text evidence="1">The sequence shown here is derived from an EMBL/GenBank/DDBJ whole genome shotgun (WGS) entry which is preliminary data.</text>
</comment>